<dbReference type="GO" id="GO:0005829">
    <property type="term" value="C:cytosol"/>
    <property type="evidence" value="ECO:0007669"/>
    <property type="project" value="TreeGrafter"/>
</dbReference>
<dbReference type="GO" id="GO:0032259">
    <property type="term" value="P:methylation"/>
    <property type="evidence" value="ECO:0007669"/>
    <property type="project" value="UniProtKB-KW"/>
</dbReference>
<organism evidence="4 5">
    <name type="scientific">Phocaeicola coprophilus DSM 18228 = JCM 13818</name>
    <dbReference type="NCBI Taxonomy" id="547042"/>
    <lineage>
        <taxon>Bacteria</taxon>
        <taxon>Pseudomonadati</taxon>
        <taxon>Bacteroidota</taxon>
        <taxon>Bacteroidia</taxon>
        <taxon>Bacteroidales</taxon>
        <taxon>Bacteroidaceae</taxon>
        <taxon>Phocaeicola</taxon>
    </lineage>
</organism>
<dbReference type="InterPro" id="IPR004441">
    <property type="entry name" value="rRNA_MeTrfase_TrmH"/>
</dbReference>
<dbReference type="HOGENOM" id="CLU_021322_4_3_10"/>
<dbReference type="GO" id="GO:0003723">
    <property type="term" value="F:RNA binding"/>
    <property type="evidence" value="ECO:0007669"/>
    <property type="project" value="InterPro"/>
</dbReference>
<feature type="domain" description="tRNA/rRNA methyltransferase SpoU type" evidence="3">
    <location>
        <begin position="68"/>
        <end position="211"/>
    </location>
</feature>
<keyword evidence="2 4" id="KW-0808">Transferase</keyword>
<evidence type="ECO:0000313" key="4">
    <source>
        <dbReference type="EMBL" id="EEF74657.1"/>
    </source>
</evidence>
<evidence type="ECO:0000313" key="5">
    <source>
        <dbReference type="Proteomes" id="UP000014073"/>
    </source>
</evidence>
<evidence type="ECO:0000256" key="1">
    <source>
        <dbReference type="ARBA" id="ARBA00022603"/>
    </source>
</evidence>
<name>S0F598_9BACT</name>
<reference evidence="4 5" key="1">
    <citation type="submission" date="2008-12" db="EMBL/GenBank/DDBJ databases">
        <authorList>
            <person name="Fulton L."/>
            <person name="Clifton S."/>
            <person name="Fulton B."/>
            <person name="Xu J."/>
            <person name="Minx P."/>
            <person name="Pepin K.H."/>
            <person name="Johnson M."/>
            <person name="Bhonagiri V."/>
            <person name="Nash W.E."/>
            <person name="Mardis E.R."/>
            <person name="Wilson R.K."/>
        </authorList>
    </citation>
    <scope>NUCLEOTIDE SEQUENCE [LARGE SCALE GENOMIC DNA]</scope>
    <source>
        <strain evidence="4 5">DSM 18228</strain>
    </source>
</reference>
<evidence type="ECO:0000259" key="3">
    <source>
        <dbReference type="Pfam" id="PF00588"/>
    </source>
</evidence>
<evidence type="ECO:0000256" key="2">
    <source>
        <dbReference type="ARBA" id="ARBA00022679"/>
    </source>
</evidence>
<gene>
    <name evidence="4" type="ORF">BACCOPRO_00122</name>
</gene>
<keyword evidence="5" id="KW-1185">Reference proteome</keyword>
<sequence length="223" mass="25620">MNNASNSFHFLFFLFLQLFHRFQQGYEDSFYLCCQIKLEIMTELRKLKITEMNRKTVEEFKEARKIPLVVVLDQVRSLHNIGAVFRTADAFLVDKIYLCGITATPPHPELHKTALGAEFTVDWKYFKNTQDAVNDLHKDGYVVLAIEQCEGSTMLDDLILEKDKKYAIVFGNEVKGVQQEVVNSCDGCIEIPQYGTKHSLNVSVTAGIVLWECARRLIRYLSL</sequence>
<dbReference type="PANTHER" id="PTHR46429:SF1">
    <property type="entry name" value="23S RRNA (GUANOSINE-2'-O-)-METHYLTRANSFERASE RLMB"/>
    <property type="match status" value="1"/>
</dbReference>
<dbReference type="STRING" id="547042.BACCOPRO_00122"/>
<dbReference type="GO" id="GO:0006396">
    <property type="term" value="P:RNA processing"/>
    <property type="evidence" value="ECO:0007669"/>
    <property type="project" value="InterPro"/>
</dbReference>
<dbReference type="PANTHER" id="PTHR46429">
    <property type="entry name" value="23S RRNA (GUANOSINE-2'-O-)-METHYLTRANSFERASE RLMB"/>
    <property type="match status" value="1"/>
</dbReference>
<dbReference type="SUPFAM" id="SSF75217">
    <property type="entry name" value="alpha/beta knot"/>
    <property type="match status" value="1"/>
</dbReference>
<dbReference type="Gene3D" id="3.40.1280.10">
    <property type="match status" value="1"/>
</dbReference>
<dbReference type="CDD" id="cd18097">
    <property type="entry name" value="SpoU-like"/>
    <property type="match status" value="1"/>
</dbReference>
<dbReference type="InterPro" id="IPR001537">
    <property type="entry name" value="SpoU_MeTrfase"/>
</dbReference>
<keyword evidence="1 4" id="KW-0489">Methyltransferase</keyword>
<dbReference type="Pfam" id="PF00588">
    <property type="entry name" value="SpoU_methylase"/>
    <property type="match status" value="1"/>
</dbReference>
<dbReference type="GO" id="GO:0008173">
    <property type="term" value="F:RNA methyltransferase activity"/>
    <property type="evidence" value="ECO:0007669"/>
    <property type="project" value="InterPro"/>
</dbReference>
<dbReference type="InterPro" id="IPR029026">
    <property type="entry name" value="tRNA_m1G_MTases_N"/>
</dbReference>
<dbReference type="EMBL" id="ACBW01000014">
    <property type="protein sequence ID" value="EEF74657.1"/>
    <property type="molecule type" value="Genomic_DNA"/>
</dbReference>
<dbReference type="eggNOG" id="COG0566">
    <property type="taxonomic scope" value="Bacteria"/>
</dbReference>
<dbReference type="InterPro" id="IPR029028">
    <property type="entry name" value="Alpha/beta_knot_MTases"/>
</dbReference>
<accession>S0F598</accession>
<comment type="caution">
    <text evidence="4">The sequence shown here is derived from an EMBL/GenBank/DDBJ whole genome shotgun (WGS) entry which is preliminary data.</text>
</comment>
<proteinExistence type="predicted"/>
<protein>
    <submittedName>
        <fullName evidence="4">RNA methyltransferase, TrmH family</fullName>
    </submittedName>
</protein>
<dbReference type="AlphaFoldDB" id="S0F598"/>
<dbReference type="Proteomes" id="UP000014073">
    <property type="component" value="Unassembled WGS sequence"/>
</dbReference>